<keyword evidence="5 7" id="KW-1133">Transmembrane helix</keyword>
<dbReference type="GO" id="GO:0008961">
    <property type="term" value="F:phosphatidylglycerol-prolipoprotein diacylglyceryl transferase activity"/>
    <property type="evidence" value="ECO:0007669"/>
    <property type="project" value="UniProtKB-UniRule"/>
</dbReference>
<feature type="transmembrane region" description="Helical" evidence="7">
    <location>
        <begin position="209"/>
        <end position="229"/>
    </location>
</feature>
<comment type="similarity">
    <text evidence="1 7">Belongs to the Lgt family.</text>
</comment>
<evidence type="ECO:0000256" key="3">
    <source>
        <dbReference type="ARBA" id="ARBA00022679"/>
    </source>
</evidence>
<evidence type="ECO:0000313" key="9">
    <source>
        <dbReference type="Proteomes" id="UP000273643"/>
    </source>
</evidence>
<dbReference type="EC" id="2.5.1.145" evidence="7"/>
<comment type="function">
    <text evidence="7">Catalyzes the transfer of the diacylglyceryl group from phosphatidylglycerol to the sulfhydryl group of the N-terminal cysteine of a prolipoprotein, the first step in the formation of mature lipoproteins.</text>
</comment>
<dbReference type="AlphaFoldDB" id="A0A3N1NYX6"/>
<sequence>MKYPEIDPVAVSIGPFEFAGQSYGPLDIHWYGLMYLLGFAGAWLLALRRAGFPHTVVQRSQVENLTTYVAFGVILGGRFGYVFFYHFNYWLSDPIWLFRVWEGGMSFHGGLLGVIVALALFAWRSKVSFLALTDFVAPLVPIGLGLGRLGNFIGQELWGRAADVPWAMVFPKDPEGIARHPSQLYQATLEGLVLFTVLYWYSSKPRPRGTVAGLFLVLYACFRIFAEFFREPDQHISFDLFGWVTRGQLLSLPMLILGIGLLVWSWQQQVKRRQSGR</sequence>
<comment type="pathway">
    <text evidence="7">Protein modification; lipoprotein biosynthesis (diacylglyceryl transfer).</text>
</comment>
<proteinExistence type="inferred from homology"/>
<evidence type="ECO:0000256" key="5">
    <source>
        <dbReference type="ARBA" id="ARBA00022989"/>
    </source>
</evidence>
<dbReference type="HAMAP" id="MF_01147">
    <property type="entry name" value="Lgt"/>
    <property type="match status" value="1"/>
</dbReference>
<feature type="transmembrane region" description="Helical" evidence="7">
    <location>
        <begin position="107"/>
        <end position="123"/>
    </location>
</feature>
<keyword evidence="3 7" id="KW-0808">Transferase</keyword>
<comment type="catalytic activity">
    <reaction evidence="7">
        <text>L-cysteinyl-[prolipoprotein] + a 1,2-diacyl-sn-glycero-3-phospho-(1'-sn-glycerol) = an S-1,2-diacyl-sn-glyceryl-L-cysteinyl-[prolipoprotein] + sn-glycerol 1-phosphate + H(+)</text>
        <dbReference type="Rhea" id="RHEA:56712"/>
        <dbReference type="Rhea" id="RHEA-COMP:14679"/>
        <dbReference type="Rhea" id="RHEA-COMP:14680"/>
        <dbReference type="ChEBI" id="CHEBI:15378"/>
        <dbReference type="ChEBI" id="CHEBI:29950"/>
        <dbReference type="ChEBI" id="CHEBI:57685"/>
        <dbReference type="ChEBI" id="CHEBI:64716"/>
        <dbReference type="ChEBI" id="CHEBI:140658"/>
        <dbReference type="EC" id="2.5.1.145"/>
    </reaction>
</comment>
<feature type="transmembrane region" description="Helical" evidence="7">
    <location>
        <begin position="68"/>
        <end position="87"/>
    </location>
</feature>
<dbReference type="PANTHER" id="PTHR30589:SF0">
    <property type="entry name" value="PHOSPHATIDYLGLYCEROL--PROLIPOPROTEIN DIACYLGLYCERYL TRANSFERASE"/>
    <property type="match status" value="1"/>
</dbReference>
<keyword evidence="4 7" id="KW-0812">Transmembrane</keyword>
<evidence type="ECO:0000256" key="6">
    <source>
        <dbReference type="ARBA" id="ARBA00023136"/>
    </source>
</evidence>
<dbReference type="Pfam" id="PF01790">
    <property type="entry name" value="LGT"/>
    <property type="match status" value="1"/>
</dbReference>
<dbReference type="UniPathway" id="UPA00664"/>
<evidence type="ECO:0000313" key="8">
    <source>
        <dbReference type="EMBL" id="ROQ21385.1"/>
    </source>
</evidence>
<dbReference type="NCBIfam" id="TIGR00544">
    <property type="entry name" value="lgt"/>
    <property type="match status" value="1"/>
</dbReference>
<dbReference type="GO" id="GO:0042158">
    <property type="term" value="P:lipoprotein biosynthetic process"/>
    <property type="evidence" value="ECO:0007669"/>
    <property type="project" value="UniProtKB-UniRule"/>
</dbReference>
<keyword evidence="8" id="KW-0449">Lipoprotein</keyword>
<feature type="transmembrane region" description="Helical" evidence="7">
    <location>
        <begin position="184"/>
        <end position="202"/>
    </location>
</feature>
<organism evidence="8 9">
    <name type="scientific">Marinimicrobium koreense</name>
    <dbReference type="NCBI Taxonomy" id="306545"/>
    <lineage>
        <taxon>Bacteria</taxon>
        <taxon>Pseudomonadati</taxon>
        <taxon>Pseudomonadota</taxon>
        <taxon>Gammaproteobacteria</taxon>
        <taxon>Cellvibrionales</taxon>
        <taxon>Cellvibrionaceae</taxon>
        <taxon>Marinimicrobium</taxon>
    </lineage>
</organism>
<evidence type="ECO:0000256" key="4">
    <source>
        <dbReference type="ARBA" id="ARBA00022692"/>
    </source>
</evidence>
<feature type="transmembrane region" description="Helical" evidence="7">
    <location>
        <begin position="130"/>
        <end position="150"/>
    </location>
</feature>
<feature type="binding site" evidence="7">
    <location>
        <position position="148"/>
    </location>
    <ligand>
        <name>a 1,2-diacyl-sn-glycero-3-phospho-(1'-sn-glycerol)</name>
        <dbReference type="ChEBI" id="CHEBI:64716"/>
    </ligand>
</feature>
<dbReference type="PROSITE" id="PS01311">
    <property type="entry name" value="LGT"/>
    <property type="match status" value="1"/>
</dbReference>
<dbReference type="PANTHER" id="PTHR30589">
    <property type="entry name" value="PROLIPOPROTEIN DIACYLGLYCERYL TRANSFERASE"/>
    <property type="match status" value="1"/>
</dbReference>
<dbReference type="RefSeq" id="WP_123638392.1">
    <property type="nucleotide sequence ID" value="NZ_RJUK01000001.1"/>
</dbReference>
<dbReference type="Proteomes" id="UP000273643">
    <property type="component" value="Unassembled WGS sequence"/>
</dbReference>
<dbReference type="EMBL" id="RJUK01000001">
    <property type="protein sequence ID" value="ROQ21385.1"/>
    <property type="molecule type" value="Genomic_DNA"/>
</dbReference>
<feature type="transmembrane region" description="Helical" evidence="7">
    <location>
        <begin position="249"/>
        <end position="267"/>
    </location>
</feature>
<evidence type="ECO:0000256" key="2">
    <source>
        <dbReference type="ARBA" id="ARBA00022475"/>
    </source>
</evidence>
<keyword evidence="9" id="KW-1185">Reference proteome</keyword>
<name>A0A3N1NYX6_9GAMM</name>
<reference evidence="8 9" key="1">
    <citation type="submission" date="2018-11" db="EMBL/GenBank/DDBJ databases">
        <title>Genomic Encyclopedia of Type Strains, Phase IV (KMG-IV): sequencing the most valuable type-strain genomes for metagenomic binning, comparative biology and taxonomic classification.</title>
        <authorList>
            <person name="Goeker M."/>
        </authorList>
    </citation>
    <scope>NUCLEOTIDE SEQUENCE [LARGE SCALE GENOMIC DNA]</scope>
    <source>
        <strain evidence="8 9">DSM 16974</strain>
    </source>
</reference>
<comment type="subcellular location">
    <subcellularLocation>
        <location evidence="7">Cell membrane</location>
        <topology evidence="7">Multi-pass membrane protein</topology>
    </subcellularLocation>
</comment>
<dbReference type="GO" id="GO:0005886">
    <property type="term" value="C:plasma membrane"/>
    <property type="evidence" value="ECO:0007669"/>
    <property type="project" value="UniProtKB-SubCell"/>
</dbReference>
<dbReference type="OrthoDB" id="871140at2"/>
<dbReference type="InterPro" id="IPR001640">
    <property type="entry name" value="Lgt"/>
</dbReference>
<accession>A0A3N1NYX6</accession>
<evidence type="ECO:0000256" key="7">
    <source>
        <dbReference type="HAMAP-Rule" id="MF_01147"/>
    </source>
</evidence>
<comment type="caution">
    <text evidence="8">The sequence shown here is derived from an EMBL/GenBank/DDBJ whole genome shotgun (WGS) entry which is preliminary data.</text>
</comment>
<feature type="transmembrane region" description="Helical" evidence="7">
    <location>
        <begin position="28"/>
        <end position="47"/>
    </location>
</feature>
<keyword evidence="2 7" id="KW-1003">Cell membrane</keyword>
<gene>
    <name evidence="7" type="primary">lgt</name>
    <name evidence="8" type="ORF">EDC38_2009</name>
</gene>
<evidence type="ECO:0000256" key="1">
    <source>
        <dbReference type="ARBA" id="ARBA00007150"/>
    </source>
</evidence>
<protein>
    <recommendedName>
        <fullName evidence="7">Phosphatidylglycerol--prolipoprotein diacylglyceryl transferase</fullName>
        <ecNumber evidence="7">2.5.1.145</ecNumber>
    </recommendedName>
</protein>
<keyword evidence="6 7" id="KW-0472">Membrane</keyword>